<dbReference type="InterPro" id="IPR005064">
    <property type="entry name" value="BUG"/>
</dbReference>
<evidence type="ECO:0000256" key="2">
    <source>
        <dbReference type="SAM" id="SignalP"/>
    </source>
</evidence>
<dbReference type="KEGG" id="hdi:HDIA_4222"/>
<keyword evidence="4" id="KW-1185">Reference proteome</keyword>
<name>A0A2C9DBZ6_9HYPH</name>
<organism evidence="3 4">
    <name type="scientific">Hartmannibacter diazotrophicus</name>
    <dbReference type="NCBI Taxonomy" id="1482074"/>
    <lineage>
        <taxon>Bacteria</taxon>
        <taxon>Pseudomonadati</taxon>
        <taxon>Pseudomonadota</taxon>
        <taxon>Alphaproteobacteria</taxon>
        <taxon>Hyphomicrobiales</taxon>
        <taxon>Pleomorphomonadaceae</taxon>
        <taxon>Hartmannibacter</taxon>
    </lineage>
</organism>
<reference evidence="4" key="1">
    <citation type="submission" date="2017-09" db="EMBL/GenBank/DDBJ databases">
        <title>Genome sequence of Nannocystis excedens DSM 71.</title>
        <authorList>
            <person name="Blom J."/>
        </authorList>
    </citation>
    <scope>NUCLEOTIDE SEQUENCE [LARGE SCALE GENOMIC DNA]</scope>
    <source>
        <strain evidence="4">type strain: E19</strain>
    </source>
</reference>
<feature type="chain" id="PRO_5012316149" evidence="2">
    <location>
        <begin position="25"/>
        <end position="317"/>
    </location>
</feature>
<dbReference type="CDD" id="cd07012">
    <property type="entry name" value="PBP2_Bug_TTT"/>
    <property type="match status" value="1"/>
</dbReference>
<evidence type="ECO:0000256" key="1">
    <source>
        <dbReference type="ARBA" id="ARBA00006987"/>
    </source>
</evidence>
<gene>
    <name evidence="3" type="ORF">HDIA_4222</name>
</gene>
<dbReference type="Proteomes" id="UP000223606">
    <property type="component" value="Chromosome 1"/>
</dbReference>
<feature type="signal peptide" evidence="2">
    <location>
        <begin position="1"/>
        <end position="24"/>
    </location>
</feature>
<evidence type="ECO:0000313" key="4">
    <source>
        <dbReference type="Proteomes" id="UP000223606"/>
    </source>
</evidence>
<dbReference type="PANTHER" id="PTHR42928">
    <property type="entry name" value="TRICARBOXYLATE-BINDING PROTEIN"/>
    <property type="match status" value="1"/>
</dbReference>
<sequence length="317" mass="33607">MTKWKTWAVAALVGAAAAVSSAHAEFPNDGEITFVIPYNPGGGFDTIVRAYIPALQEVLGATVVPQNISGASGTRGGQAVYRADPDGYTIGIFNIPGLTVSEAMDRKIGFDLDKVTWIANLAEEQYAIAVKTDSPYKSTKDLCALGRPIKLSDTGKDSTSSITAVITFDMMGCPITNIAGYGGSNDTMIAVMRGEVDATLKPISSLSKYVDSGDLRIITTLTDKPVLEGVETTTDLGYPDVARFTINRVVGGPPDMPADVVKTLQDAFAKATESADVQAWAKGSNTRLQYRNAADTKAMMDDLSTFYAAHKALLSGQ</sequence>
<dbReference type="EMBL" id="LT960614">
    <property type="protein sequence ID" value="SON57763.1"/>
    <property type="molecule type" value="Genomic_DNA"/>
</dbReference>
<dbReference type="OrthoDB" id="9780943at2"/>
<dbReference type="InterPro" id="IPR042100">
    <property type="entry name" value="Bug_dom1"/>
</dbReference>
<dbReference type="Pfam" id="PF03401">
    <property type="entry name" value="TctC"/>
    <property type="match status" value="1"/>
</dbReference>
<dbReference type="Gene3D" id="3.40.190.150">
    <property type="entry name" value="Bordetella uptake gene, domain 1"/>
    <property type="match status" value="1"/>
</dbReference>
<dbReference type="RefSeq" id="WP_099557965.1">
    <property type="nucleotide sequence ID" value="NZ_LT960614.1"/>
</dbReference>
<evidence type="ECO:0000313" key="3">
    <source>
        <dbReference type="EMBL" id="SON57763.1"/>
    </source>
</evidence>
<keyword evidence="3" id="KW-0675">Receptor</keyword>
<dbReference type="Gene3D" id="3.40.190.10">
    <property type="entry name" value="Periplasmic binding protein-like II"/>
    <property type="match status" value="1"/>
</dbReference>
<dbReference type="PANTHER" id="PTHR42928:SF5">
    <property type="entry name" value="BLR1237 PROTEIN"/>
    <property type="match status" value="1"/>
</dbReference>
<dbReference type="PIRSF" id="PIRSF017082">
    <property type="entry name" value="YflP"/>
    <property type="match status" value="1"/>
</dbReference>
<dbReference type="AlphaFoldDB" id="A0A2C9DBZ6"/>
<proteinExistence type="inferred from homology"/>
<keyword evidence="2" id="KW-0732">Signal</keyword>
<accession>A0A2C9DBZ6</accession>
<dbReference type="SUPFAM" id="SSF53850">
    <property type="entry name" value="Periplasmic binding protein-like II"/>
    <property type="match status" value="1"/>
</dbReference>
<comment type="similarity">
    <text evidence="1">Belongs to the UPF0065 (bug) family.</text>
</comment>
<protein>
    <submittedName>
        <fullName evidence="3">Tripartite tricarboxylate transporter family receptor</fullName>
    </submittedName>
</protein>